<evidence type="ECO:0000259" key="7">
    <source>
        <dbReference type="Pfam" id="PF14691"/>
    </source>
</evidence>
<evidence type="ECO:0000313" key="8">
    <source>
        <dbReference type="EMBL" id="RXK12250.1"/>
    </source>
</evidence>
<dbReference type="EMBL" id="NXIE01000004">
    <property type="protein sequence ID" value="RXK12250.1"/>
    <property type="molecule type" value="Genomic_DNA"/>
</dbReference>
<dbReference type="AlphaFoldDB" id="A0A4Q1AUN3"/>
<dbReference type="RefSeq" id="WP_129062117.1">
    <property type="nucleotide sequence ID" value="NZ_NXIE01000004.1"/>
</dbReference>
<dbReference type="PANTHER" id="PTHR42783:SF3">
    <property type="entry name" value="GLUTAMATE SYNTHASE [NADPH] SMALL CHAIN-RELATED"/>
    <property type="match status" value="1"/>
</dbReference>
<dbReference type="SUPFAM" id="SSF51971">
    <property type="entry name" value="Nucleotide-binding domain"/>
    <property type="match status" value="2"/>
</dbReference>
<dbReference type="GO" id="GO:0046872">
    <property type="term" value="F:metal ion binding"/>
    <property type="evidence" value="ECO:0007669"/>
    <property type="project" value="UniProtKB-KW"/>
</dbReference>
<evidence type="ECO:0000256" key="3">
    <source>
        <dbReference type="ARBA" id="ARBA00023002"/>
    </source>
</evidence>
<dbReference type="InterPro" id="IPR009051">
    <property type="entry name" value="Helical_ferredxn"/>
</dbReference>
<dbReference type="Gene3D" id="1.10.1060.10">
    <property type="entry name" value="Alpha-helical ferredoxin"/>
    <property type="match status" value="1"/>
</dbReference>
<feature type="domain" description="Dihydroprymidine dehydrogenase" evidence="7">
    <location>
        <begin position="21"/>
        <end position="130"/>
    </location>
</feature>
<gene>
    <name evidence="8" type="ORF">CP965_10810</name>
</gene>
<dbReference type="PRINTS" id="PR00419">
    <property type="entry name" value="ADXRDTASE"/>
</dbReference>
<sequence>MLNFTKFERISPEKRDVLQRLKDYNEVYQVFGKHRAREQADRCMQCGDPYCHTGCPLGNYIPAWLKQTSEKNMQLAFALSNETSPFPEILGRICPQDVLCEGACSLNTGHGAISIGAIETHLNERAFENGMKPTFTDKKVDKKVAIIGSGPSGISAATFLLRRGFQVEMFEREDRAGGLLMYGIPGFKLDKSTVERRMNWLTDAGMKLHLNCEIGKDKSVKELEEEFDAIYLAIGAKKGRFAGVKGENASNVHLAMDFLTGIQKRNLGNTDVEFIDVQDKNVVVIGGGDTAMDCVRSSVREKAKSVKCLYRRDEANMPGSKKEVVNAKEEGVEYLFNVSPKSIVVNNETATGVELLTTSMSEPDESGRQRVVINEGSEFIEEADVIIMALGFSPEVPEFLKELNVQTNSWGGVETKNYVTSNKKVYAGGDCQRGAHLAVTAALDGREAAKEIVKALS</sequence>
<dbReference type="OrthoDB" id="9803192at2"/>
<dbReference type="InterPro" id="IPR036188">
    <property type="entry name" value="FAD/NAD-bd_sf"/>
</dbReference>
<keyword evidence="9" id="KW-1185">Reference proteome</keyword>
<feature type="domain" description="FAD/NAD(P)-binding" evidence="6">
    <location>
        <begin position="142"/>
        <end position="443"/>
    </location>
</feature>
<keyword evidence="5" id="KW-0411">Iron-sulfur</keyword>
<dbReference type="NCBIfam" id="TIGR01318">
    <property type="entry name" value="gltD_gamma_fam"/>
    <property type="match status" value="1"/>
</dbReference>
<dbReference type="InterPro" id="IPR028261">
    <property type="entry name" value="DPD_II"/>
</dbReference>
<dbReference type="Proteomes" id="UP000289718">
    <property type="component" value="Unassembled WGS sequence"/>
</dbReference>
<dbReference type="InterPro" id="IPR006006">
    <property type="entry name" value="GltD-like"/>
</dbReference>
<comment type="caution">
    <text evidence="8">The sequence shown here is derived from an EMBL/GenBank/DDBJ whole genome shotgun (WGS) entry which is preliminary data.</text>
</comment>
<protein>
    <submittedName>
        <fullName evidence="8">Glutamate synthase small subunit</fullName>
    </submittedName>
</protein>
<dbReference type="InterPro" id="IPR023753">
    <property type="entry name" value="FAD/NAD-binding_dom"/>
</dbReference>
<reference evidence="8 9" key="1">
    <citation type="submission" date="2017-09" db="EMBL/GenBank/DDBJ databases">
        <title>Genomics of the genus Arcobacter.</title>
        <authorList>
            <person name="Perez-Cataluna A."/>
            <person name="Figueras M.J."/>
            <person name="Salas-Masso N."/>
        </authorList>
    </citation>
    <scope>NUCLEOTIDE SEQUENCE [LARGE SCALE GENOMIC DNA]</scope>
    <source>
        <strain evidence="8 9">F156-34</strain>
    </source>
</reference>
<dbReference type="PANTHER" id="PTHR42783">
    <property type="entry name" value="GLUTAMATE SYNTHASE [NADPH] SMALL CHAIN"/>
    <property type="match status" value="1"/>
</dbReference>
<evidence type="ECO:0000256" key="2">
    <source>
        <dbReference type="ARBA" id="ARBA00022723"/>
    </source>
</evidence>
<proteinExistence type="predicted"/>
<keyword evidence="1" id="KW-0004">4Fe-4S</keyword>
<dbReference type="GO" id="GO:0051539">
    <property type="term" value="F:4 iron, 4 sulfur cluster binding"/>
    <property type="evidence" value="ECO:0007669"/>
    <property type="project" value="UniProtKB-KW"/>
</dbReference>
<organism evidence="8 9">
    <name type="scientific">Halarcobacter mediterraneus</name>
    <dbReference type="NCBI Taxonomy" id="2023153"/>
    <lineage>
        <taxon>Bacteria</taxon>
        <taxon>Pseudomonadati</taxon>
        <taxon>Campylobacterota</taxon>
        <taxon>Epsilonproteobacteria</taxon>
        <taxon>Campylobacterales</taxon>
        <taxon>Arcobacteraceae</taxon>
        <taxon>Halarcobacter</taxon>
    </lineage>
</organism>
<keyword evidence="4" id="KW-0408">Iron</keyword>
<dbReference type="Gene3D" id="3.50.50.60">
    <property type="entry name" value="FAD/NAD(P)-binding domain"/>
    <property type="match status" value="2"/>
</dbReference>
<evidence type="ECO:0000256" key="5">
    <source>
        <dbReference type="ARBA" id="ARBA00023014"/>
    </source>
</evidence>
<dbReference type="Pfam" id="PF14691">
    <property type="entry name" value="Fer4_20"/>
    <property type="match status" value="1"/>
</dbReference>
<name>A0A4Q1AUN3_9BACT</name>
<dbReference type="GO" id="GO:0016491">
    <property type="term" value="F:oxidoreductase activity"/>
    <property type="evidence" value="ECO:0007669"/>
    <property type="project" value="UniProtKB-KW"/>
</dbReference>
<dbReference type="Pfam" id="PF07992">
    <property type="entry name" value="Pyr_redox_2"/>
    <property type="match status" value="1"/>
</dbReference>
<evidence type="ECO:0000259" key="6">
    <source>
        <dbReference type="Pfam" id="PF07992"/>
    </source>
</evidence>
<evidence type="ECO:0000256" key="4">
    <source>
        <dbReference type="ARBA" id="ARBA00023004"/>
    </source>
</evidence>
<accession>A0A4Q1AUN3</accession>
<keyword evidence="2" id="KW-0479">Metal-binding</keyword>
<keyword evidence="3" id="KW-0560">Oxidoreductase</keyword>
<dbReference type="SUPFAM" id="SSF46548">
    <property type="entry name" value="alpha-helical ferredoxin"/>
    <property type="match status" value="1"/>
</dbReference>
<evidence type="ECO:0000313" key="9">
    <source>
        <dbReference type="Proteomes" id="UP000289718"/>
    </source>
</evidence>
<evidence type="ECO:0000256" key="1">
    <source>
        <dbReference type="ARBA" id="ARBA00022485"/>
    </source>
</evidence>